<sequence>MADVKDPKIAEAYELVRSDKSDETWLRLDYESDKSDKLVLSETGTGDLDEFTSKLDPAKASFGFVRVKYANDEHSFREKFTLVTWIGENVKIMRRAKVSVHTADVKSIIRSYSIEVSASTPKDLEVDEVVQRLRRAGGANYDRSKFD</sequence>
<comment type="similarity">
    <text evidence="5">Belongs to the actin-binding proteins ADF family. Coactosin subfamily.</text>
</comment>
<accession>A0AAF1BLL9</accession>
<dbReference type="PROSITE" id="PS51263">
    <property type="entry name" value="ADF_H"/>
    <property type="match status" value="1"/>
</dbReference>
<keyword evidence="2" id="KW-0963">Cytoplasm</keyword>
<evidence type="ECO:0000313" key="7">
    <source>
        <dbReference type="EMBL" id="WOO81044.1"/>
    </source>
</evidence>
<protein>
    <submittedName>
        <fullName evidence="7">Coactosin</fullName>
    </submittedName>
</protein>
<proteinExistence type="inferred from homology"/>
<evidence type="ECO:0000256" key="2">
    <source>
        <dbReference type="ARBA" id="ARBA00022490"/>
    </source>
</evidence>
<dbReference type="FunFam" id="3.40.20.10:FF:000018">
    <property type="entry name" value="Coactosin-like 1"/>
    <property type="match status" value="1"/>
</dbReference>
<dbReference type="SUPFAM" id="SSF55753">
    <property type="entry name" value="Actin depolymerizing proteins"/>
    <property type="match status" value="1"/>
</dbReference>
<dbReference type="GO" id="GO:0030833">
    <property type="term" value="P:regulation of actin filament polymerization"/>
    <property type="evidence" value="ECO:0007669"/>
    <property type="project" value="TreeGrafter"/>
</dbReference>
<evidence type="ECO:0000313" key="8">
    <source>
        <dbReference type="Proteomes" id="UP000827549"/>
    </source>
</evidence>
<comment type="subcellular location">
    <subcellularLocation>
        <location evidence="1">Cytoplasm</location>
        <location evidence="1">Cytoskeleton</location>
    </subcellularLocation>
</comment>
<dbReference type="GO" id="GO:0030864">
    <property type="term" value="C:cortical actin cytoskeleton"/>
    <property type="evidence" value="ECO:0007669"/>
    <property type="project" value="TreeGrafter"/>
</dbReference>
<organism evidence="7 8">
    <name type="scientific">Vanrija pseudolonga</name>
    <dbReference type="NCBI Taxonomy" id="143232"/>
    <lineage>
        <taxon>Eukaryota</taxon>
        <taxon>Fungi</taxon>
        <taxon>Dikarya</taxon>
        <taxon>Basidiomycota</taxon>
        <taxon>Agaricomycotina</taxon>
        <taxon>Tremellomycetes</taxon>
        <taxon>Trichosporonales</taxon>
        <taxon>Trichosporonaceae</taxon>
        <taxon>Vanrija</taxon>
    </lineage>
</organism>
<dbReference type="GO" id="GO:0030427">
    <property type="term" value="C:site of polarized growth"/>
    <property type="evidence" value="ECO:0007669"/>
    <property type="project" value="TreeGrafter"/>
</dbReference>
<dbReference type="Gene3D" id="3.40.20.10">
    <property type="entry name" value="Severin"/>
    <property type="match status" value="1"/>
</dbReference>
<evidence type="ECO:0000256" key="1">
    <source>
        <dbReference type="ARBA" id="ARBA00004245"/>
    </source>
</evidence>
<keyword evidence="8" id="KW-1185">Reference proteome</keyword>
<dbReference type="GO" id="GO:0051015">
    <property type="term" value="F:actin filament binding"/>
    <property type="evidence" value="ECO:0007669"/>
    <property type="project" value="TreeGrafter"/>
</dbReference>
<evidence type="ECO:0000256" key="4">
    <source>
        <dbReference type="ARBA" id="ARBA00023212"/>
    </source>
</evidence>
<dbReference type="Proteomes" id="UP000827549">
    <property type="component" value="Chromosome 3"/>
</dbReference>
<feature type="domain" description="ADF-H" evidence="6">
    <location>
        <begin position="1"/>
        <end position="134"/>
    </location>
</feature>
<reference evidence="7" key="1">
    <citation type="submission" date="2023-10" db="EMBL/GenBank/DDBJ databases">
        <authorList>
            <person name="Noh H."/>
        </authorList>
    </citation>
    <scope>NUCLEOTIDE SEQUENCE</scope>
    <source>
        <strain evidence="7">DUCC4014</strain>
    </source>
</reference>
<evidence type="ECO:0000256" key="3">
    <source>
        <dbReference type="ARBA" id="ARBA00023203"/>
    </source>
</evidence>
<evidence type="ECO:0000259" key="6">
    <source>
        <dbReference type="PROSITE" id="PS51263"/>
    </source>
</evidence>
<gene>
    <name evidence="7" type="primary">coaA</name>
    <name evidence="7" type="ORF">LOC62_03G004572</name>
</gene>
<keyword evidence="3" id="KW-0009">Actin-binding</keyword>
<keyword evidence="4" id="KW-0206">Cytoskeleton</keyword>
<dbReference type="PANTHER" id="PTHR10829">
    <property type="entry name" value="CORTACTIN AND DREBRIN"/>
    <property type="match status" value="1"/>
</dbReference>
<dbReference type="AlphaFoldDB" id="A0AAF1BLL9"/>
<evidence type="ECO:0000256" key="5">
    <source>
        <dbReference type="ARBA" id="ARBA00038052"/>
    </source>
</evidence>
<dbReference type="EMBL" id="CP086716">
    <property type="protein sequence ID" value="WOO81044.1"/>
    <property type="molecule type" value="Genomic_DNA"/>
</dbReference>
<dbReference type="CDD" id="cd11282">
    <property type="entry name" value="ADF_coactosin_like"/>
    <property type="match status" value="1"/>
</dbReference>
<name>A0AAF1BLL9_9TREE</name>
<dbReference type="SMART" id="SM00102">
    <property type="entry name" value="ADF"/>
    <property type="match status" value="1"/>
</dbReference>
<dbReference type="RefSeq" id="XP_062627076.1">
    <property type="nucleotide sequence ID" value="XM_062771092.1"/>
</dbReference>
<dbReference type="GO" id="GO:0005884">
    <property type="term" value="C:actin filament"/>
    <property type="evidence" value="ECO:0007669"/>
    <property type="project" value="TreeGrafter"/>
</dbReference>
<dbReference type="InterPro" id="IPR029006">
    <property type="entry name" value="ADF-H/Gelsolin-like_dom_sf"/>
</dbReference>
<dbReference type="Pfam" id="PF00241">
    <property type="entry name" value="Cofilin_ADF"/>
    <property type="match status" value="1"/>
</dbReference>
<dbReference type="GeneID" id="87807810"/>
<dbReference type="PANTHER" id="PTHR10829:SF56">
    <property type="entry name" value="ADF-H DOMAIN-CONTAINING PROTEIN"/>
    <property type="match status" value="1"/>
</dbReference>
<dbReference type="InterPro" id="IPR002108">
    <property type="entry name" value="ADF-H"/>
</dbReference>